<evidence type="ECO:0000256" key="2">
    <source>
        <dbReference type="ARBA" id="ARBA00023315"/>
    </source>
</evidence>
<name>A0A229RA54_AMYAL</name>
<dbReference type="SUPFAM" id="SSF53901">
    <property type="entry name" value="Thiolase-like"/>
    <property type="match status" value="2"/>
</dbReference>
<proteinExistence type="predicted"/>
<keyword evidence="5" id="KW-1185">Reference proteome</keyword>
<dbReference type="Proteomes" id="UP000215563">
    <property type="component" value="Unassembled WGS sequence"/>
</dbReference>
<keyword evidence="2" id="KW-0012">Acyltransferase</keyword>
<dbReference type="GO" id="GO:0044550">
    <property type="term" value="P:secondary metabolite biosynthetic process"/>
    <property type="evidence" value="ECO:0007669"/>
    <property type="project" value="TreeGrafter"/>
</dbReference>
<comment type="caution">
    <text evidence="4">The sequence shown here is derived from an EMBL/GenBank/DDBJ whole genome shotgun (WGS) entry which is preliminary data.</text>
</comment>
<dbReference type="RefSeq" id="WP_020636291.1">
    <property type="nucleotide sequence ID" value="NZ_KB913032.1"/>
</dbReference>
<accession>A0A229RA54</accession>
<sequence length="377" mass="40248">MRWTDIHIRGVGAALGDLVPVHELTGTSARRTDSPTGQRSISLAHGRTGMDLAVQAGRNALASLAMTTDGPLAVPDLHFHAAIWRGSRGLDFWSRAAYVRSRLGLPAGPGIATEINAMSNSLVGGLDLSARILAGSMDASTVMLTGGETFGPPAFDHLTADRDIAYGDGGSALIIGREPGLAEVLATSSWSDPTLEQLHRGATRLQPPGTTEVGIETIRERKAHYTDTVGTASIHQRNATGLTYVVDEALSHAQLDTADLSWVLLPHYGHRLLHSQCLQPLGLPPERSLIHAGDQWGHVGPNDQLIGLTHLLTRRAVQPGDHVALIGIGIGMTWTASIIRVATAPSGLRNYQLPTLYPWTPGTQRLAENHADHGHQR</sequence>
<protein>
    <recommendedName>
        <fullName evidence="3">Beta-ketoacyl-[acyl-carrier-protein] synthase III C-terminal domain-containing protein</fullName>
    </recommendedName>
</protein>
<evidence type="ECO:0000313" key="4">
    <source>
        <dbReference type="EMBL" id="OXM43455.1"/>
    </source>
</evidence>
<keyword evidence="1" id="KW-0808">Transferase</keyword>
<reference evidence="4 5" key="1">
    <citation type="submission" date="2017-07" db="EMBL/GenBank/DDBJ databases">
        <title>Amycolatopsis alba DSM 44262 Genome sequencing and assembly.</title>
        <authorList>
            <person name="Kaur N."/>
            <person name="Mayilraj S."/>
        </authorList>
    </citation>
    <scope>NUCLEOTIDE SEQUENCE [LARGE SCALE GENOMIC DNA]</scope>
    <source>
        <strain evidence="4 5">DSM 44262</strain>
    </source>
</reference>
<organism evidence="4 5">
    <name type="scientific">Amycolatopsis alba DSM 44262</name>
    <dbReference type="NCBI Taxonomy" id="1125972"/>
    <lineage>
        <taxon>Bacteria</taxon>
        <taxon>Bacillati</taxon>
        <taxon>Actinomycetota</taxon>
        <taxon>Actinomycetes</taxon>
        <taxon>Pseudonocardiales</taxon>
        <taxon>Pseudonocardiaceae</taxon>
        <taxon>Amycolatopsis</taxon>
    </lineage>
</organism>
<dbReference type="InterPro" id="IPR013747">
    <property type="entry name" value="ACP_syn_III_C"/>
</dbReference>
<dbReference type="Gene3D" id="3.40.47.10">
    <property type="match status" value="2"/>
</dbReference>
<dbReference type="EMBL" id="NMQU01000148">
    <property type="protein sequence ID" value="OXM43455.1"/>
    <property type="molecule type" value="Genomic_DNA"/>
</dbReference>
<feature type="domain" description="Beta-ketoacyl-[acyl-carrier-protein] synthase III C-terminal" evidence="3">
    <location>
        <begin position="250"/>
        <end position="340"/>
    </location>
</feature>
<dbReference type="Pfam" id="PF08541">
    <property type="entry name" value="ACP_syn_III_C"/>
    <property type="match status" value="1"/>
</dbReference>
<dbReference type="OrthoDB" id="7055207at2"/>
<dbReference type="InterPro" id="IPR016039">
    <property type="entry name" value="Thiolase-like"/>
</dbReference>
<evidence type="ECO:0000259" key="3">
    <source>
        <dbReference type="Pfam" id="PF08541"/>
    </source>
</evidence>
<dbReference type="GO" id="GO:0016746">
    <property type="term" value="F:acyltransferase activity"/>
    <property type="evidence" value="ECO:0007669"/>
    <property type="project" value="UniProtKB-KW"/>
</dbReference>
<dbReference type="PANTHER" id="PTHR34069">
    <property type="entry name" value="3-OXOACYL-[ACYL-CARRIER-PROTEIN] SYNTHASE 3"/>
    <property type="match status" value="1"/>
</dbReference>
<gene>
    <name evidence="4" type="ORF">CFP75_38430</name>
</gene>
<evidence type="ECO:0000256" key="1">
    <source>
        <dbReference type="ARBA" id="ARBA00022679"/>
    </source>
</evidence>
<dbReference type="AlphaFoldDB" id="A0A229RA54"/>
<dbReference type="PANTHER" id="PTHR34069:SF2">
    <property type="entry name" value="BETA-KETOACYL-[ACYL-CARRIER-PROTEIN] SYNTHASE III"/>
    <property type="match status" value="1"/>
</dbReference>
<evidence type="ECO:0000313" key="5">
    <source>
        <dbReference type="Proteomes" id="UP000215563"/>
    </source>
</evidence>